<evidence type="ECO:0000256" key="11">
    <source>
        <dbReference type="ARBA" id="ARBA00048954"/>
    </source>
</evidence>
<evidence type="ECO:0000256" key="9">
    <source>
        <dbReference type="ARBA" id="ARBA00023235"/>
    </source>
</evidence>
<dbReference type="CDD" id="cd00984">
    <property type="entry name" value="DnaB_C"/>
    <property type="match status" value="1"/>
</dbReference>
<reference evidence="13 14" key="1">
    <citation type="submission" date="2019-08" db="EMBL/GenBank/DDBJ databases">
        <title>In-depth cultivation of the pig gut microbiome towards novel bacterial diversity and tailored functional studies.</title>
        <authorList>
            <person name="Wylensek D."/>
            <person name="Hitch T.C.A."/>
            <person name="Clavel T."/>
        </authorList>
    </citation>
    <scope>NUCLEOTIDE SEQUENCE [LARGE SCALE GENOMIC DNA]</scope>
    <source>
        <strain evidence="13 14">NM-380-WT-3C1</strain>
    </source>
</reference>
<dbReference type="GO" id="GO:0043139">
    <property type="term" value="F:5'-3' DNA helicase activity"/>
    <property type="evidence" value="ECO:0007669"/>
    <property type="project" value="UniProtKB-EC"/>
</dbReference>
<dbReference type="GO" id="GO:1990077">
    <property type="term" value="C:primosome complex"/>
    <property type="evidence" value="ECO:0007669"/>
    <property type="project" value="UniProtKB-KW"/>
</dbReference>
<evidence type="ECO:0000256" key="4">
    <source>
        <dbReference type="ARBA" id="ARBA00022741"/>
    </source>
</evidence>
<evidence type="ECO:0000256" key="1">
    <source>
        <dbReference type="ARBA" id="ARBA00008428"/>
    </source>
</evidence>
<evidence type="ECO:0000313" key="14">
    <source>
        <dbReference type="Proteomes" id="UP000460549"/>
    </source>
</evidence>
<dbReference type="SUPFAM" id="SSF48024">
    <property type="entry name" value="N-terminal domain of DnaB helicase"/>
    <property type="match status" value="1"/>
</dbReference>
<comment type="similarity">
    <text evidence="1">Belongs to the helicase family. DnaB subfamily.</text>
</comment>
<keyword evidence="7" id="KW-0067">ATP-binding</keyword>
<evidence type="ECO:0000256" key="7">
    <source>
        <dbReference type="ARBA" id="ARBA00022840"/>
    </source>
</evidence>
<keyword evidence="6 13" id="KW-0347">Helicase</keyword>
<dbReference type="EC" id="5.6.2.3" evidence="10"/>
<evidence type="ECO:0000256" key="10">
    <source>
        <dbReference type="ARBA" id="ARBA00044969"/>
    </source>
</evidence>
<dbReference type="Gene3D" id="3.40.50.300">
    <property type="entry name" value="P-loop containing nucleotide triphosphate hydrolases"/>
    <property type="match status" value="1"/>
</dbReference>
<dbReference type="PANTHER" id="PTHR30153:SF2">
    <property type="entry name" value="REPLICATIVE DNA HELICASE"/>
    <property type="match status" value="1"/>
</dbReference>
<dbReference type="InterPro" id="IPR036185">
    <property type="entry name" value="DNA_heli_DnaB-like_N_sf"/>
</dbReference>
<dbReference type="InterPro" id="IPR007693">
    <property type="entry name" value="DNA_helicase_DnaB-like_N"/>
</dbReference>
<dbReference type="Pfam" id="PF03796">
    <property type="entry name" value="DnaB_C"/>
    <property type="match status" value="1"/>
</dbReference>
<dbReference type="GO" id="GO:0016787">
    <property type="term" value="F:hydrolase activity"/>
    <property type="evidence" value="ECO:0007669"/>
    <property type="project" value="UniProtKB-KW"/>
</dbReference>
<keyword evidence="2" id="KW-0639">Primosome</keyword>
<evidence type="ECO:0000256" key="5">
    <source>
        <dbReference type="ARBA" id="ARBA00022801"/>
    </source>
</evidence>
<dbReference type="GO" id="GO:0003677">
    <property type="term" value="F:DNA binding"/>
    <property type="evidence" value="ECO:0007669"/>
    <property type="project" value="UniProtKB-KW"/>
</dbReference>
<organism evidence="13 14">
    <name type="scientific">Bullifex porci</name>
    <dbReference type="NCBI Taxonomy" id="2606638"/>
    <lineage>
        <taxon>Bacteria</taxon>
        <taxon>Pseudomonadati</taxon>
        <taxon>Spirochaetota</taxon>
        <taxon>Spirochaetia</taxon>
        <taxon>Spirochaetales</taxon>
        <taxon>Spirochaetaceae</taxon>
        <taxon>Bullifex</taxon>
    </lineage>
</organism>
<keyword evidence="8" id="KW-0238">DNA-binding</keyword>
<keyword evidence="4" id="KW-0547">Nucleotide-binding</keyword>
<dbReference type="Proteomes" id="UP000460549">
    <property type="component" value="Unassembled WGS sequence"/>
</dbReference>
<dbReference type="GO" id="GO:0005524">
    <property type="term" value="F:ATP binding"/>
    <property type="evidence" value="ECO:0007669"/>
    <property type="project" value="UniProtKB-KW"/>
</dbReference>
<name>A0A7X2PBR7_9SPIO</name>
<dbReference type="PANTHER" id="PTHR30153">
    <property type="entry name" value="REPLICATIVE DNA HELICASE DNAB"/>
    <property type="match status" value="1"/>
</dbReference>
<evidence type="ECO:0000256" key="2">
    <source>
        <dbReference type="ARBA" id="ARBA00022515"/>
    </source>
</evidence>
<dbReference type="InterPro" id="IPR016136">
    <property type="entry name" value="DNA_helicase_N/primase_C"/>
</dbReference>
<evidence type="ECO:0000256" key="6">
    <source>
        <dbReference type="ARBA" id="ARBA00022806"/>
    </source>
</evidence>
<dbReference type="RefSeq" id="WP_154424872.1">
    <property type="nucleotide sequence ID" value="NZ_JAQYGB010000018.1"/>
</dbReference>
<dbReference type="Gene3D" id="1.10.860.10">
    <property type="entry name" value="DNAb Helicase, Chain A"/>
    <property type="match status" value="1"/>
</dbReference>
<evidence type="ECO:0000256" key="3">
    <source>
        <dbReference type="ARBA" id="ARBA00022705"/>
    </source>
</evidence>
<evidence type="ECO:0000259" key="12">
    <source>
        <dbReference type="PROSITE" id="PS51199"/>
    </source>
</evidence>
<dbReference type="InterPro" id="IPR007694">
    <property type="entry name" value="DNA_helicase_DnaB-like_C"/>
</dbReference>
<dbReference type="GO" id="GO:0005829">
    <property type="term" value="C:cytosol"/>
    <property type="evidence" value="ECO:0007669"/>
    <property type="project" value="TreeGrafter"/>
</dbReference>
<accession>A0A7X2PBR7</accession>
<evidence type="ECO:0000313" key="13">
    <source>
        <dbReference type="EMBL" id="MSU05941.1"/>
    </source>
</evidence>
<dbReference type="SUPFAM" id="SSF52540">
    <property type="entry name" value="P-loop containing nucleoside triphosphate hydrolases"/>
    <property type="match status" value="1"/>
</dbReference>
<dbReference type="GO" id="GO:0006269">
    <property type="term" value="P:DNA replication, synthesis of primer"/>
    <property type="evidence" value="ECO:0007669"/>
    <property type="project" value="UniProtKB-KW"/>
</dbReference>
<keyword evidence="9" id="KW-0413">Isomerase</keyword>
<keyword evidence="14" id="KW-1185">Reference proteome</keyword>
<comment type="catalytic activity">
    <reaction evidence="11">
        <text>ATP + H2O = ADP + phosphate + H(+)</text>
        <dbReference type="Rhea" id="RHEA:13065"/>
        <dbReference type="ChEBI" id="CHEBI:15377"/>
        <dbReference type="ChEBI" id="CHEBI:15378"/>
        <dbReference type="ChEBI" id="CHEBI:30616"/>
        <dbReference type="ChEBI" id="CHEBI:43474"/>
        <dbReference type="ChEBI" id="CHEBI:456216"/>
        <dbReference type="EC" id="5.6.2.3"/>
    </reaction>
</comment>
<protein>
    <recommendedName>
        <fullName evidence="10">DNA 5'-3' helicase</fullName>
        <ecNumber evidence="10">5.6.2.3</ecNumber>
    </recommendedName>
</protein>
<dbReference type="EMBL" id="VUNN01000005">
    <property type="protein sequence ID" value="MSU05941.1"/>
    <property type="molecule type" value="Genomic_DNA"/>
</dbReference>
<dbReference type="InterPro" id="IPR027417">
    <property type="entry name" value="P-loop_NTPase"/>
</dbReference>
<proteinExistence type="inferred from homology"/>
<keyword evidence="3" id="KW-0235">DNA replication</keyword>
<keyword evidence="5" id="KW-0378">Hydrolase</keyword>
<comment type="caution">
    <text evidence="13">The sequence shown here is derived from an EMBL/GenBank/DDBJ whole genome shotgun (WGS) entry which is preliminary data.</text>
</comment>
<gene>
    <name evidence="13" type="ORF">FYJ80_03995</name>
</gene>
<feature type="domain" description="SF4 helicase" evidence="12">
    <location>
        <begin position="181"/>
        <end position="463"/>
    </location>
</feature>
<dbReference type="PROSITE" id="PS51199">
    <property type="entry name" value="SF4_HELICASE"/>
    <property type="match status" value="1"/>
</dbReference>
<sequence length="465" mass="51092">MAFDNKGQTLPFDEDVEKAVIGSILLNSNALEIASEVIKASDFYHTGHQKLFQALIDYSEQKQLKTLDFLSITSFLESRNQLAECGGAAYIASLPENVTNTASVSVHAAKIKELSLRRSLIKNAAALTANAYDMSSNIQKVIDEGESELGRLAIGTGEANKDHQVNDFIAQTIENIQERMSGASSGAVETGFDVLDSATDGGFRPTDFIIIAARPSIGKTAFATSIIQNMVSKGNSNADSYSVAFYSLEMSGVQVCQRLISGISKVPLKQIRNATFGGGKDRNFNRMMEASNKLYDRNLFIFDTPNMKLSEIRSSARRLKRERGLQAMFIDYIGLIDAELDATVPRFEQVASVSRSLKALARELEIPVVVLCQVSRDAEGDKNEPQLNNLRDSGAIEQDADVVMFLHRSRKVDPEKLVKDKEGNPTLMPTKLIIAKQRNGETGEFKIGFRPVTASFENIDQNVSL</sequence>
<dbReference type="AlphaFoldDB" id="A0A7X2PBR7"/>
<evidence type="ECO:0000256" key="8">
    <source>
        <dbReference type="ARBA" id="ARBA00023125"/>
    </source>
</evidence>
<dbReference type="Pfam" id="PF00772">
    <property type="entry name" value="DnaB"/>
    <property type="match status" value="1"/>
</dbReference>